<dbReference type="Pfam" id="PF03372">
    <property type="entry name" value="Exo_endo_phos"/>
    <property type="match status" value="1"/>
</dbReference>
<dbReference type="Proteomes" id="UP000250462">
    <property type="component" value="Unassembled WGS sequence"/>
</dbReference>
<evidence type="ECO:0000313" key="2">
    <source>
        <dbReference type="EMBL" id="RAW12058.1"/>
    </source>
</evidence>
<name>A0A329QN67_9ACTN</name>
<reference evidence="2 3" key="1">
    <citation type="submission" date="2018-06" db="EMBL/GenBank/DDBJ databases">
        <title>Phytoactinopolyspora halophila sp. nov., a novel halophilic actinomycete isolated from a saline soil in China.</title>
        <authorList>
            <person name="Tang S.-K."/>
        </authorList>
    </citation>
    <scope>NUCLEOTIDE SEQUENCE [LARGE SCALE GENOMIC DNA]</scope>
    <source>
        <strain evidence="2 3">YIM 96934</strain>
    </source>
</reference>
<dbReference type="GO" id="GO:0016020">
    <property type="term" value="C:membrane"/>
    <property type="evidence" value="ECO:0007669"/>
    <property type="project" value="GOC"/>
</dbReference>
<proteinExistence type="predicted"/>
<dbReference type="InterPro" id="IPR036691">
    <property type="entry name" value="Endo/exonu/phosph_ase_sf"/>
</dbReference>
<keyword evidence="3" id="KW-1185">Reference proteome</keyword>
<feature type="domain" description="Endonuclease/exonuclease/phosphatase" evidence="1">
    <location>
        <begin position="97"/>
        <end position="337"/>
    </location>
</feature>
<dbReference type="Gene3D" id="3.60.10.10">
    <property type="entry name" value="Endonuclease/exonuclease/phosphatase"/>
    <property type="match status" value="1"/>
</dbReference>
<sequence>MLTMVVTNKIMKNPRHSALNASHARLGWNSSSGESAADGRSCRSPFTFLARVTSHSWSRPYSAATHLRARTAGSGGVVRTTRYAPGNLPDVVSLRVGTYNILNGLAVASGQVRDRDLHAAITALDTDIVALQEVDYGQLRSGRADQAAIAADAVGARSWRFAPSLIGDPSGRWEAVDLLSSPDEPSYGIALVSRIPLHSWQARAFPAASVPVPLKVAGRRGLTPVNDHPRTVLAAVADTPEGSFTVAAAHLSFVPGWNVRQLRAITRWLATMPAPHVLLGDLNLPGNVPARVTRWFQLARTRTYPSWRPRVQWDHALASAAVTAHATTTHRLAVSDHAALTVDIDLEPGT</sequence>
<dbReference type="InterPro" id="IPR051916">
    <property type="entry name" value="GPI-anchor_lipid_remodeler"/>
</dbReference>
<dbReference type="GO" id="GO:0003824">
    <property type="term" value="F:catalytic activity"/>
    <property type="evidence" value="ECO:0007669"/>
    <property type="project" value="InterPro"/>
</dbReference>
<dbReference type="GO" id="GO:0006506">
    <property type="term" value="P:GPI anchor biosynthetic process"/>
    <property type="evidence" value="ECO:0007669"/>
    <property type="project" value="TreeGrafter"/>
</dbReference>
<dbReference type="AlphaFoldDB" id="A0A329QN67"/>
<protein>
    <recommendedName>
        <fullName evidence="1">Endonuclease/exonuclease/phosphatase domain-containing protein</fullName>
    </recommendedName>
</protein>
<dbReference type="PANTHER" id="PTHR14859">
    <property type="entry name" value="CALCOFLUOR WHITE HYPERSENSITIVE PROTEIN PRECURSOR"/>
    <property type="match status" value="1"/>
</dbReference>
<organism evidence="2 3">
    <name type="scientific">Phytoactinopolyspora halophila</name>
    <dbReference type="NCBI Taxonomy" id="1981511"/>
    <lineage>
        <taxon>Bacteria</taxon>
        <taxon>Bacillati</taxon>
        <taxon>Actinomycetota</taxon>
        <taxon>Actinomycetes</taxon>
        <taxon>Jiangellales</taxon>
        <taxon>Jiangellaceae</taxon>
        <taxon>Phytoactinopolyspora</taxon>
    </lineage>
</organism>
<evidence type="ECO:0000259" key="1">
    <source>
        <dbReference type="Pfam" id="PF03372"/>
    </source>
</evidence>
<dbReference type="EMBL" id="QMIG01000017">
    <property type="protein sequence ID" value="RAW12058.1"/>
    <property type="molecule type" value="Genomic_DNA"/>
</dbReference>
<dbReference type="InterPro" id="IPR005135">
    <property type="entry name" value="Endo/exonuclease/phosphatase"/>
</dbReference>
<evidence type="ECO:0000313" key="3">
    <source>
        <dbReference type="Proteomes" id="UP000250462"/>
    </source>
</evidence>
<gene>
    <name evidence="2" type="ORF">DPM12_15295</name>
</gene>
<dbReference type="SUPFAM" id="SSF56219">
    <property type="entry name" value="DNase I-like"/>
    <property type="match status" value="1"/>
</dbReference>
<accession>A0A329QN67</accession>
<comment type="caution">
    <text evidence="2">The sequence shown here is derived from an EMBL/GenBank/DDBJ whole genome shotgun (WGS) entry which is preliminary data.</text>
</comment>
<dbReference type="PANTHER" id="PTHR14859:SF1">
    <property type="entry name" value="PGAP2-INTERACTING PROTEIN"/>
    <property type="match status" value="1"/>
</dbReference>